<dbReference type="Proteomes" id="UP000243591">
    <property type="component" value="Chromosome"/>
</dbReference>
<protein>
    <recommendedName>
        <fullName evidence="2">diphosphomevalonate decarboxylase</fullName>
        <ecNumber evidence="2">4.1.1.33</ecNumber>
    </recommendedName>
</protein>
<dbReference type="NCBIfam" id="TIGR01240">
    <property type="entry name" value="mevDPdecarb"/>
    <property type="match status" value="1"/>
</dbReference>
<sequence length="322" mass="34803">MKATAIAHTNIALIKYWGKRDNVLILPANSSLSMTLDQFYTETTVEWSDSFTEDQFSLNGKIQSDAKVGRFLSILRDQFSLTSFAHVTSTNHVPTAAGLASSASAFAALALAASKAAGRNDDETTLSRLARQGSGSASRSIFGGLAIWQKGEANDGSDSYAYEIPTPSKLDLALVVAVVDAGPKKVDSRLGMQTTVETSPFFEAWTKQATLDLEAMQRAMKENDFVTMGEIAERNALTMHATTMAANPPFTYMQPLSLALMDAVRDLRVAGIPAYFTMDAGPNVKVLCLTKDAERVKEALSVHTSLLYICHPGPKARVITHD</sequence>
<dbReference type="EMBL" id="CP023483">
    <property type="protein sequence ID" value="ATF25895.1"/>
    <property type="molecule type" value="Genomic_DNA"/>
</dbReference>
<dbReference type="GO" id="GO:0004163">
    <property type="term" value="F:diphosphomevalonate decarboxylase activity"/>
    <property type="evidence" value="ECO:0007669"/>
    <property type="project" value="UniProtKB-EC"/>
</dbReference>
<dbReference type="InterPro" id="IPR036554">
    <property type="entry name" value="GHMP_kinase_C_sf"/>
</dbReference>
<name>A0A1D2L3N6_BROTH</name>
<dbReference type="InterPro" id="IPR014721">
    <property type="entry name" value="Ribsml_uS5_D2-typ_fold_subgr"/>
</dbReference>
<dbReference type="GO" id="GO:0005524">
    <property type="term" value="F:ATP binding"/>
    <property type="evidence" value="ECO:0007669"/>
    <property type="project" value="UniProtKB-KW"/>
</dbReference>
<keyword evidence="11" id="KW-1185">Reference proteome</keyword>
<dbReference type="RefSeq" id="WP_029091471.1">
    <property type="nucleotide sequence ID" value="NZ_CBCPHX010000004.1"/>
</dbReference>
<dbReference type="FunFam" id="3.30.230.10:FF:000072">
    <property type="entry name" value="Diphosphomevalonate decarboxylase"/>
    <property type="match status" value="1"/>
</dbReference>
<dbReference type="Gene3D" id="3.30.230.10">
    <property type="match status" value="1"/>
</dbReference>
<dbReference type="GO" id="GO:0005829">
    <property type="term" value="C:cytosol"/>
    <property type="evidence" value="ECO:0007669"/>
    <property type="project" value="InterPro"/>
</dbReference>
<dbReference type="AlphaFoldDB" id="A0A1D2L3N6"/>
<keyword evidence="6" id="KW-0443">Lipid metabolism</keyword>
<evidence type="ECO:0000256" key="6">
    <source>
        <dbReference type="ARBA" id="ARBA00023098"/>
    </source>
</evidence>
<evidence type="ECO:0000259" key="8">
    <source>
        <dbReference type="Pfam" id="PF18376"/>
    </source>
</evidence>
<dbReference type="STRING" id="2756.BFR44_06375"/>
<dbReference type="Pfam" id="PF22700">
    <property type="entry name" value="MVD-like_N"/>
    <property type="match status" value="1"/>
</dbReference>
<dbReference type="PIRSF" id="PIRSF015950">
    <property type="entry name" value="Mev_P_decrbx"/>
    <property type="match status" value="1"/>
</dbReference>
<evidence type="ECO:0000256" key="5">
    <source>
        <dbReference type="ARBA" id="ARBA00022840"/>
    </source>
</evidence>
<feature type="domain" description="Mvd1 C-terminal" evidence="8">
    <location>
        <begin position="175"/>
        <end position="301"/>
    </location>
</feature>
<comment type="similarity">
    <text evidence="1">Belongs to the diphosphomevalonate decarboxylase family.</text>
</comment>
<dbReference type="Pfam" id="PF18376">
    <property type="entry name" value="MDD_C"/>
    <property type="match status" value="1"/>
</dbReference>
<dbReference type="GO" id="GO:0019287">
    <property type="term" value="P:isopentenyl diphosphate biosynthetic process, mevalonate pathway"/>
    <property type="evidence" value="ECO:0007669"/>
    <property type="project" value="InterPro"/>
</dbReference>
<accession>A0A1D2L3N6</accession>
<feature type="domain" description="Diphosphomevalonate decarboxylase-like N-terminal" evidence="9">
    <location>
        <begin position="7"/>
        <end position="161"/>
    </location>
</feature>
<evidence type="ECO:0000256" key="2">
    <source>
        <dbReference type="ARBA" id="ARBA00012296"/>
    </source>
</evidence>
<evidence type="ECO:0000256" key="3">
    <source>
        <dbReference type="ARBA" id="ARBA00022516"/>
    </source>
</evidence>
<keyword evidence="4" id="KW-0547">Nucleotide-binding</keyword>
<gene>
    <name evidence="10" type="primary">mvaD</name>
    <name evidence="10" type="ORF">CNY62_05485</name>
</gene>
<evidence type="ECO:0000256" key="4">
    <source>
        <dbReference type="ARBA" id="ARBA00022741"/>
    </source>
</evidence>
<dbReference type="OrthoDB" id="5498344at2"/>
<dbReference type="KEGG" id="bths:CNY62_05485"/>
<dbReference type="PANTHER" id="PTHR10977">
    <property type="entry name" value="DIPHOSPHOMEVALONATE DECARBOXYLASE"/>
    <property type="match status" value="1"/>
</dbReference>
<dbReference type="Gene3D" id="3.30.70.890">
    <property type="entry name" value="GHMP kinase, C-terminal domain"/>
    <property type="match status" value="1"/>
</dbReference>
<dbReference type="InterPro" id="IPR005935">
    <property type="entry name" value="Mev_decarb"/>
</dbReference>
<dbReference type="EC" id="4.1.1.33" evidence="2"/>
<evidence type="ECO:0000259" key="9">
    <source>
        <dbReference type="Pfam" id="PF22700"/>
    </source>
</evidence>
<organism evidence="10 11">
    <name type="scientific">Brochothrix thermosphacta</name>
    <name type="common">Microbacterium thermosphactum</name>
    <dbReference type="NCBI Taxonomy" id="2756"/>
    <lineage>
        <taxon>Bacteria</taxon>
        <taxon>Bacillati</taxon>
        <taxon>Bacillota</taxon>
        <taxon>Bacilli</taxon>
        <taxon>Bacillales</taxon>
        <taxon>Listeriaceae</taxon>
        <taxon>Brochothrix</taxon>
    </lineage>
</organism>
<dbReference type="InterPro" id="IPR029765">
    <property type="entry name" value="Mev_diP_decarb"/>
</dbReference>
<dbReference type="InterPro" id="IPR020568">
    <property type="entry name" value="Ribosomal_Su5_D2-typ_SF"/>
</dbReference>
<evidence type="ECO:0000313" key="10">
    <source>
        <dbReference type="EMBL" id="ATF25895.1"/>
    </source>
</evidence>
<dbReference type="PANTHER" id="PTHR10977:SF3">
    <property type="entry name" value="DIPHOSPHOMEVALONATE DECARBOXYLASE"/>
    <property type="match status" value="1"/>
</dbReference>
<keyword evidence="7" id="KW-0456">Lyase</keyword>
<keyword evidence="5" id="KW-0067">ATP-binding</keyword>
<keyword evidence="3" id="KW-0444">Lipid biosynthesis</keyword>
<evidence type="ECO:0000313" key="11">
    <source>
        <dbReference type="Proteomes" id="UP000243591"/>
    </source>
</evidence>
<dbReference type="InterPro" id="IPR053859">
    <property type="entry name" value="MVD-like_N"/>
</dbReference>
<reference evidence="10 11" key="1">
    <citation type="submission" date="2017-09" db="EMBL/GenBank/DDBJ databases">
        <title>Complete Genome Sequences of Two Strains of the Meat Spoilage Bacterium Brochothrix thermosphacta Isolated from Ground Chicken.</title>
        <authorList>
            <person name="Paoli G.C."/>
            <person name="Wijey C."/>
            <person name="Chen C.-Y."/>
            <person name="Nguyen L."/>
            <person name="Yan X."/>
            <person name="Irwin P.L."/>
        </authorList>
    </citation>
    <scope>NUCLEOTIDE SEQUENCE [LARGE SCALE GENOMIC DNA]</scope>
    <source>
        <strain evidence="10 11">BI</strain>
    </source>
</reference>
<dbReference type="SUPFAM" id="SSF55060">
    <property type="entry name" value="GHMP Kinase, C-terminal domain"/>
    <property type="match status" value="1"/>
</dbReference>
<dbReference type="InterPro" id="IPR041431">
    <property type="entry name" value="Mvd1_C"/>
</dbReference>
<evidence type="ECO:0000256" key="1">
    <source>
        <dbReference type="ARBA" id="ARBA00008831"/>
    </source>
</evidence>
<evidence type="ECO:0000256" key="7">
    <source>
        <dbReference type="ARBA" id="ARBA00023239"/>
    </source>
</evidence>
<proteinExistence type="inferred from homology"/>
<dbReference type="SUPFAM" id="SSF54211">
    <property type="entry name" value="Ribosomal protein S5 domain 2-like"/>
    <property type="match status" value="1"/>
</dbReference>